<comment type="caution">
    <text evidence="2">The sequence shown here is derived from an EMBL/GenBank/DDBJ whole genome shotgun (WGS) entry which is preliminary data.</text>
</comment>
<organism evidence="2 3">
    <name type="scientific">Mycena rosella</name>
    <name type="common">Pink bonnet</name>
    <name type="synonym">Agaricus rosellus</name>
    <dbReference type="NCBI Taxonomy" id="1033263"/>
    <lineage>
        <taxon>Eukaryota</taxon>
        <taxon>Fungi</taxon>
        <taxon>Dikarya</taxon>
        <taxon>Basidiomycota</taxon>
        <taxon>Agaricomycotina</taxon>
        <taxon>Agaricomycetes</taxon>
        <taxon>Agaricomycetidae</taxon>
        <taxon>Agaricales</taxon>
        <taxon>Marasmiineae</taxon>
        <taxon>Mycenaceae</taxon>
        <taxon>Mycena</taxon>
    </lineage>
</organism>
<proteinExistence type="predicted"/>
<gene>
    <name evidence="2" type="ORF">B0H17DRAFT_1138341</name>
</gene>
<protein>
    <submittedName>
        <fullName evidence="2">Uncharacterized protein</fullName>
    </submittedName>
</protein>
<feature type="region of interest" description="Disordered" evidence="1">
    <location>
        <begin position="61"/>
        <end position="85"/>
    </location>
</feature>
<keyword evidence="3" id="KW-1185">Reference proteome</keyword>
<sequence>MWVIFFRRIKTLGQEAWSMGWMRGNIPWIHKTNLVKLNIRWPAPKYLDKVPSSLAAHTKEERDEESQLALGGEESEGEVGELNNVTTGDPGDCLLKHWEDGEAVRDVGLSLAWFRKCRCMMELTLNAQPQEGYGQRKAGVKLAMMLYIKNKERRKELIV</sequence>
<accession>A0AAD7D768</accession>
<reference evidence="2" key="1">
    <citation type="submission" date="2023-03" db="EMBL/GenBank/DDBJ databases">
        <title>Massive genome expansion in bonnet fungi (Mycena s.s.) driven by repeated elements and novel gene families across ecological guilds.</title>
        <authorList>
            <consortium name="Lawrence Berkeley National Laboratory"/>
            <person name="Harder C.B."/>
            <person name="Miyauchi S."/>
            <person name="Viragh M."/>
            <person name="Kuo A."/>
            <person name="Thoen E."/>
            <person name="Andreopoulos B."/>
            <person name="Lu D."/>
            <person name="Skrede I."/>
            <person name="Drula E."/>
            <person name="Henrissat B."/>
            <person name="Morin E."/>
            <person name="Kohler A."/>
            <person name="Barry K."/>
            <person name="LaButti K."/>
            <person name="Morin E."/>
            <person name="Salamov A."/>
            <person name="Lipzen A."/>
            <person name="Mereny Z."/>
            <person name="Hegedus B."/>
            <person name="Baldrian P."/>
            <person name="Stursova M."/>
            <person name="Weitz H."/>
            <person name="Taylor A."/>
            <person name="Grigoriev I.V."/>
            <person name="Nagy L.G."/>
            <person name="Martin F."/>
            <person name="Kauserud H."/>
        </authorList>
    </citation>
    <scope>NUCLEOTIDE SEQUENCE</scope>
    <source>
        <strain evidence="2">CBHHK067</strain>
    </source>
</reference>
<dbReference type="Proteomes" id="UP001221757">
    <property type="component" value="Unassembled WGS sequence"/>
</dbReference>
<evidence type="ECO:0000313" key="3">
    <source>
        <dbReference type="Proteomes" id="UP001221757"/>
    </source>
</evidence>
<dbReference type="AlphaFoldDB" id="A0AAD7D768"/>
<dbReference type="EMBL" id="JARKIE010000116">
    <property type="protein sequence ID" value="KAJ7681591.1"/>
    <property type="molecule type" value="Genomic_DNA"/>
</dbReference>
<name>A0AAD7D768_MYCRO</name>
<evidence type="ECO:0000313" key="2">
    <source>
        <dbReference type="EMBL" id="KAJ7681591.1"/>
    </source>
</evidence>
<evidence type="ECO:0000256" key="1">
    <source>
        <dbReference type="SAM" id="MobiDB-lite"/>
    </source>
</evidence>